<dbReference type="eggNOG" id="arCOG00731">
    <property type="taxonomic scope" value="Archaea"/>
</dbReference>
<proteinExistence type="predicted"/>
<keyword evidence="3" id="KW-1185">Reference proteome</keyword>
<feature type="domain" description="HTH arsR-type" evidence="1">
    <location>
        <begin position="1"/>
        <end position="81"/>
    </location>
</feature>
<protein>
    <submittedName>
        <fullName evidence="2">Putative transcriptional regulator</fullName>
    </submittedName>
</protein>
<dbReference type="Pfam" id="PF01022">
    <property type="entry name" value="HTH_5"/>
    <property type="match status" value="1"/>
</dbReference>
<dbReference type="InterPro" id="IPR036390">
    <property type="entry name" value="WH_DNA-bd_sf"/>
</dbReference>
<dbReference type="HOGENOM" id="CLU_2565816_0_0_2"/>
<evidence type="ECO:0000313" key="2">
    <source>
        <dbReference type="EMBL" id="EHP70739.1"/>
    </source>
</evidence>
<dbReference type="InterPro" id="IPR011991">
    <property type="entry name" value="ArsR-like_HTH"/>
</dbReference>
<dbReference type="InterPro" id="IPR036388">
    <property type="entry name" value="WH-like_DNA-bd_sf"/>
</dbReference>
<sequence length="81" mass="9283">MMAKIDDVVNGRGWETRKKILEILGNGPTTAYEISKRLGLNYSTVRYHLDLLERSGLVINMRQGSRQLYSISRNLVSMKII</sequence>
<dbReference type="Proteomes" id="UP000003980">
    <property type="component" value="Unassembled WGS sequence"/>
</dbReference>
<dbReference type="SMART" id="SM00418">
    <property type="entry name" value="HTH_ARSR"/>
    <property type="match status" value="1"/>
</dbReference>
<dbReference type="InterPro" id="IPR001845">
    <property type="entry name" value="HTH_ArsR_DNA-bd_dom"/>
</dbReference>
<dbReference type="PROSITE" id="PS50987">
    <property type="entry name" value="HTH_ARSR_2"/>
    <property type="match status" value="1"/>
</dbReference>
<dbReference type="AlphaFoldDB" id="H2C3B8"/>
<dbReference type="EMBL" id="JH597761">
    <property type="protein sequence ID" value="EHP70739.1"/>
    <property type="molecule type" value="Genomic_DNA"/>
</dbReference>
<name>H2C3B8_9CREN</name>
<dbReference type="RefSeq" id="WP_009071527.1">
    <property type="nucleotide sequence ID" value="NZ_JH597761.1"/>
</dbReference>
<dbReference type="PANTHER" id="PTHR38600:SF1">
    <property type="entry name" value="TRANSCRIPTIONAL REGULATORY PROTEIN"/>
    <property type="match status" value="1"/>
</dbReference>
<dbReference type="PANTHER" id="PTHR38600">
    <property type="entry name" value="TRANSCRIPTIONAL REGULATORY PROTEIN"/>
    <property type="match status" value="1"/>
</dbReference>
<gene>
    <name evidence="2" type="ORF">MetMK1DRAFT_00012420</name>
</gene>
<accession>H2C3B8</accession>
<dbReference type="STRING" id="671065.MetMK1DRAFT_00012420"/>
<dbReference type="Gene3D" id="1.10.10.10">
    <property type="entry name" value="Winged helix-like DNA-binding domain superfamily/Winged helix DNA-binding domain"/>
    <property type="match status" value="1"/>
</dbReference>
<reference evidence="2 3" key="1">
    <citation type="submission" date="2012-01" db="EMBL/GenBank/DDBJ databases">
        <title>Improved High-Quality Draft sequence of Metallosphaera yellowstonensis MK1.</title>
        <authorList>
            <consortium name="US DOE Joint Genome Institute"/>
            <person name="Lucas S."/>
            <person name="Han J."/>
            <person name="Cheng J.-F."/>
            <person name="Goodwin L."/>
            <person name="Pitluck S."/>
            <person name="Peters L."/>
            <person name="Teshima H."/>
            <person name="Detter J.C."/>
            <person name="Han C."/>
            <person name="Tapia R."/>
            <person name="Land M."/>
            <person name="Hauser L."/>
            <person name="Kyrpides N."/>
            <person name="Kozubal M."/>
            <person name="Macur R.E."/>
            <person name="Jay Z."/>
            <person name="Inskeep W."/>
            <person name="Woyke T."/>
        </authorList>
    </citation>
    <scope>NUCLEOTIDE SEQUENCE [LARGE SCALE GENOMIC DNA]</scope>
    <source>
        <strain evidence="2 3">MK1</strain>
    </source>
</reference>
<organism evidence="2 3">
    <name type="scientific">Metallosphaera yellowstonensis MK1</name>
    <dbReference type="NCBI Taxonomy" id="671065"/>
    <lineage>
        <taxon>Archaea</taxon>
        <taxon>Thermoproteota</taxon>
        <taxon>Thermoprotei</taxon>
        <taxon>Sulfolobales</taxon>
        <taxon>Sulfolobaceae</taxon>
        <taxon>Metallosphaera</taxon>
    </lineage>
</organism>
<dbReference type="OrthoDB" id="35765at2157"/>
<dbReference type="SUPFAM" id="SSF46785">
    <property type="entry name" value="Winged helix' DNA-binding domain"/>
    <property type="match status" value="1"/>
</dbReference>
<evidence type="ECO:0000259" key="1">
    <source>
        <dbReference type="PROSITE" id="PS50987"/>
    </source>
</evidence>
<dbReference type="CDD" id="cd00090">
    <property type="entry name" value="HTH_ARSR"/>
    <property type="match status" value="1"/>
</dbReference>
<dbReference type="GO" id="GO:0003700">
    <property type="term" value="F:DNA-binding transcription factor activity"/>
    <property type="evidence" value="ECO:0007669"/>
    <property type="project" value="InterPro"/>
</dbReference>
<evidence type="ECO:0000313" key="3">
    <source>
        <dbReference type="Proteomes" id="UP000003980"/>
    </source>
</evidence>